<name>A0A811PLZ0_9POAL</name>
<feature type="region of interest" description="Disordered" evidence="1">
    <location>
        <begin position="1"/>
        <end position="26"/>
    </location>
</feature>
<feature type="compositionally biased region" description="Polar residues" evidence="1">
    <location>
        <begin position="81"/>
        <end position="97"/>
    </location>
</feature>
<feature type="compositionally biased region" description="Polar residues" evidence="1">
    <location>
        <begin position="149"/>
        <end position="174"/>
    </location>
</feature>
<feature type="compositionally biased region" description="Low complexity" evidence="1">
    <location>
        <begin position="1"/>
        <end position="15"/>
    </location>
</feature>
<dbReference type="AlphaFoldDB" id="A0A811PLZ0"/>
<dbReference type="PANTHER" id="PTHR34361:SF2">
    <property type="entry name" value="OS08G0157800 PROTEIN"/>
    <property type="match status" value="1"/>
</dbReference>
<evidence type="ECO:0000313" key="2">
    <source>
        <dbReference type="EMBL" id="CAD6246725.1"/>
    </source>
</evidence>
<dbReference type="EMBL" id="CAJGYO010000007">
    <property type="protein sequence ID" value="CAD6246725.1"/>
    <property type="molecule type" value="Genomic_DNA"/>
</dbReference>
<proteinExistence type="predicted"/>
<feature type="region of interest" description="Disordered" evidence="1">
    <location>
        <begin position="133"/>
        <end position="206"/>
    </location>
</feature>
<sequence length="712" mass="75496">MASSTSSGAGAGAIPAGPPSTLSPNAAPYTLLARQARTPPGRLHDGDASRLIDNNFVLNGEDNISCSVPLAAHFGMKQSDTVYSSSGHGTRQGQPSSACGIPLGVYPSPTSSIGIVSEPSVTIASDFKQYLVPSTSGKGSRQPRVTIRSPPNKTSETNNTIFGSVSKLATGQNDESNKGTGKHVSFSRNLELGNPAHGNGNSKGTSKELNPEFCVKPLVPFACASPCVTMADDVNPDPSECSVDSPCWRGTASRLSPFDGLPTLVAQSVKQESVAFVAGQEQSSSTDCEDPTKLQNLVASKSTQNRSQSHVELGLSKERGGIGTNLTQYSHGKEQFAKHGAANCNADKHCLAVIDDCIKRSGLNSGAPDFVPLSVRKSNTGHATGSCSSSGANISGTLEAIKSLSEVLCNNFSDEIELEEHDHCLLQSVIENLQSCLHKASKVPVMVASDKSGGLKACYAQNAVSKSVAGDYNGSYTADNGKDIIISNFGDSSRLVGDLRNKSVTGYQQSALSNFPKELSWEERSQALIYKKLWFDAERANCALKYQLKQTRVEIDLESSMAHIGGGPRNHSFHLCDMGVDPSNSYGSAITCPLMLKGHPGGRKTHNLLSAADHIQSGDNSVISRSKGYIAVPENIEDEYFLPGSEETGVHRHVHPGLQVKPSRALKRLNTSTSDGMSSSSYITGRDDILRGSCEFGSSDWEHVLKEEIGST</sequence>
<organism evidence="2 3">
    <name type="scientific">Miscanthus lutarioriparius</name>
    <dbReference type="NCBI Taxonomy" id="422564"/>
    <lineage>
        <taxon>Eukaryota</taxon>
        <taxon>Viridiplantae</taxon>
        <taxon>Streptophyta</taxon>
        <taxon>Embryophyta</taxon>
        <taxon>Tracheophyta</taxon>
        <taxon>Spermatophyta</taxon>
        <taxon>Magnoliopsida</taxon>
        <taxon>Liliopsida</taxon>
        <taxon>Poales</taxon>
        <taxon>Poaceae</taxon>
        <taxon>PACMAD clade</taxon>
        <taxon>Panicoideae</taxon>
        <taxon>Andropogonodae</taxon>
        <taxon>Andropogoneae</taxon>
        <taxon>Saccharinae</taxon>
        <taxon>Miscanthus</taxon>
    </lineage>
</organism>
<feature type="region of interest" description="Disordered" evidence="1">
    <location>
        <begin position="81"/>
        <end position="101"/>
    </location>
</feature>
<evidence type="ECO:0000256" key="1">
    <source>
        <dbReference type="SAM" id="MobiDB-lite"/>
    </source>
</evidence>
<accession>A0A811PLZ0</accession>
<dbReference type="OrthoDB" id="611935at2759"/>
<reference evidence="2" key="1">
    <citation type="submission" date="2020-10" db="EMBL/GenBank/DDBJ databases">
        <authorList>
            <person name="Han B."/>
            <person name="Lu T."/>
            <person name="Zhao Q."/>
            <person name="Huang X."/>
            <person name="Zhao Y."/>
        </authorList>
    </citation>
    <scope>NUCLEOTIDE SEQUENCE</scope>
</reference>
<protein>
    <submittedName>
        <fullName evidence="2">Uncharacterized protein</fullName>
    </submittedName>
</protein>
<dbReference type="PANTHER" id="PTHR34361">
    <property type="entry name" value="OS08G0157800 PROTEIN"/>
    <property type="match status" value="1"/>
</dbReference>
<dbReference type="Proteomes" id="UP000604825">
    <property type="component" value="Unassembled WGS sequence"/>
</dbReference>
<evidence type="ECO:0000313" key="3">
    <source>
        <dbReference type="Proteomes" id="UP000604825"/>
    </source>
</evidence>
<comment type="caution">
    <text evidence="2">The sequence shown here is derived from an EMBL/GenBank/DDBJ whole genome shotgun (WGS) entry which is preliminary data.</text>
</comment>
<gene>
    <name evidence="2" type="ORF">NCGR_LOCUS30969</name>
</gene>
<keyword evidence="3" id="KW-1185">Reference proteome</keyword>